<comment type="caution">
    <text evidence="1">The sequence shown here is derived from an EMBL/GenBank/DDBJ whole genome shotgun (WGS) entry which is preliminary data.</text>
</comment>
<accession>A0ACB6QU41</accession>
<organism evidence="1 2">
    <name type="scientific">Lindgomyces ingoldianus</name>
    <dbReference type="NCBI Taxonomy" id="673940"/>
    <lineage>
        <taxon>Eukaryota</taxon>
        <taxon>Fungi</taxon>
        <taxon>Dikarya</taxon>
        <taxon>Ascomycota</taxon>
        <taxon>Pezizomycotina</taxon>
        <taxon>Dothideomycetes</taxon>
        <taxon>Pleosporomycetidae</taxon>
        <taxon>Pleosporales</taxon>
        <taxon>Lindgomycetaceae</taxon>
        <taxon>Lindgomyces</taxon>
    </lineage>
</organism>
<dbReference type="Proteomes" id="UP000799755">
    <property type="component" value="Unassembled WGS sequence"/>
</dbReference>
<proteinExistence type="predicted"/>
<name>A0ACB6QU41_9PLEO</name>
<evidence type="ECO:0000313" key="1">
    <source>
        <dbReference type="EMBL" id="KAF2470519.1"/>
    </source>
</evidence>
<dbReference type="EMBL" id="MU003508">
    <property type="protein sequence ID" value="KAF2470519.1"/>
    <property type="molecule type" value="Genomic_DNA"/>
</dbReference>
<sequence>MILGYVTRYAEFRRFQIEPELTTTPPTYPSILSIFGRTFAFVAFPKNLLYTATTYGEVQRPICMPLLAGSVYIVQGKRHIQSLWKASAKSSSTALHIFTLQYWFAMPQKTIRRYAADNSGFGPKPHPGSNVKPNNRTDRISHIVFKESLAGPDAPSICQNFAVRFSQRITGLEIADTWTRMPDLVEFFQEHMTPANTESLWGLHLTENTSYCSDFWAFTSRLQYLSYRFPQWLIPNLHARRDRLLAAMKQWQHHGTDNQTPPWEQKGYDVQYWGSPTMRKWQKMFRDMDDSDDDGMASVNLAFSWAVNSNVIPSAFWTVLEVFQRPKLLAEVRSRLPRISSTSDLLHVISQPEHRAAFCADPLLQSIFAETLRLKVHVYTARRFIHNSIDLGGWEIPQDKLCLVSSHPAHRHGKEWNTAEGKRPLDEFWPHRFLFHPGSIPVSSDFDSTQTLSTDNSGVYFSLEGLEGCWIPFGGGPRGCPGQKLAKHHMITVLVAMVLLFDIDVLADEKALRLDETKYGAGALHPMGKISYRIRRKF</sequence>
<reference evidence="1" key="1">
    <citation type="journal article" date="2020" name="Stud. Mycol.">
        <title>101 Dothideomycetes genomes: a test case for predicting lifestyles and emergence of pathogens.</title>
        <authorList>
            <person name="Haridas S."/>
            <person name="Albert R."/>
            <person name="Binder M."/>
            <person name="Bloem J."/>
            <person name="Labutti K."/>
            <person name="Salamov A."/>
            <person name="Andreopoulos B."/>
            <person name="Baker S."/>
            <person name="Barry K."/>
            <person name="Bills G."/>
            <person name="Bluhm B."/>
            <person name="Cannon C."/>
            <person name="Castanera R."/>
            <person name="Culley D."/>
            <person name="Daum C."/>
            <person name="Ezra D."/>
            <person name="Gonzalez J."/>
            <person name="Henrissat B."/>
            <person name="Kuo A."/>
            <person name="Liang C."/>
            <person name="Lipzen A."/>
            <person name="Lutzoni F."/>
            <person name="Magnuson J."/>
            <person name="Mondo S."/>
            <person name="Nolan M."/>
            <person name="Ohm R."/>
            <person name="Pangilinan J."/>
            <person name="Park H.-J."/>
            <person name="Ramirez L."/>
            <person name="Alfaro M."/>
            <person name="Sun H."/>
            <person name="Tritt A."/>
            <person name="Yoshinaga Y."/>
            <person name="Zwiers L.-H."/>
            <person name="Turgeon B."/>
            <person name="Goodwin S."/>
            <person name="Spatafora J."/>
            <person name="Crous P."/>
            <person name="Grigoriev I."/>
        </authorList>
    </citation>
    <scope>NUCLEOTIDE SEQUENCE</scope>
    <source>
        <strain evidence="1">ATCC 200398</strain>
    </source>
</reference>
<gene>
    <name evidence="1" type="ORF">BDR25DRAFT_226308</name>
</gene>
<evidence type="ECO:0000313" key="2">
    <source>
        <dbReference type="Proteomes" id="UP000799755"/>
    </source>
</evidence>
<keyword evidence="2" id="KW-1185">Reference proteome</keyword>
<protein>
    <submittedName>
        <fullName evidence="1">Cytochrome P450</fullName>
    </submittedName>
</protein>